<name>A0A1G2DK30_9BACT</name>
<evidence type="ECO:0000313" key="7">
    <source>
        <dbReference type="Proteomes" id="UP000178636"/>
    </source>
</evidence>
<dbReference type="PANTHER" id="PTHR30290">
    <property type="entry name" value="PERIPLASMIC BINDING COMPONENT OF ABC TRANSPORTER"/>
    <property type="match status" value="1"/>
</dbReference>
<dbReference type="PIRSF" id="PIRSF002741">
    <property type="entry name" value="MppA"/>
    <property type="match status" value="1"/>
</dbReference>
<feature type="domain" description="Solute-binding protein family 5" evidence="5">
    <location>
        <begin position="88"/>
        <end position="465"/>
    </location>
</feature>
<dbReference type="Gene3D" id="3.40.190.10">
    <property type="entry name" value="Periplasmic binding protein-like II"/>
    <property type="match status" value="1"/>
</dbReference>
<reference evidence="6 7" key="1">
    <citation type="journal article" date="2016" name="Nat. Commun.">
        <title>Thousands of microbial genomes shed light on interconnected biogeochemical processes in an aquifer system.</title>
        <authorList>
            <person name="Anantharaman K."/>
            <person name="Brown C.T."/>
            <person name="Hug L.A."/>
            <person name="Sharon I."/>
            <person name="Castelle C.J."/>
            <person name="Probst A.J."/>
            <person name="Thomas B.C."/>
            <person name="Singh A."/>
            <person name="Wilkins M.J."/>
            <person name="Karaoz U."/>
            <person name="Brodie E.L."/>
            <person name="Williams K.H."/>
            <person name="Hubbard S.S."/>
            <person name="Banfield J.F."/>
        </authorList>
    </citation>
    <scope>NUCLEOTIDE SEQUENCE [LARGE SCALE GENOMIC DNA]</scope>
</reference>
<evidence type="ECO:0000256" key="2">
    <source>
        <dbReference type="ARBA" id="ARBA00022448"/>
    </source>
</evidence>
<evidence type="ECO:0000313" key="6">
    <source>
        <dbReference type="EMBL" id="OGZ13250.1"/>
    </source>
</evidence>
<dbReference type="Gene3D" id="3.10.105.10">
    <property type="entry name" value="Dipeptide-binding Protein, Domain 3"/>
    <property type="match status" value="1"/>
</dbReference>
<keyword evidence="3" id="KW-0732">Signal</keyword>
<dbReference type="SUPFAM" id="SSF53850">
    <property type="entry name" value="Periplasmic binding protein-like II"/>
    <property type="match status" value="1"/>
</dbReference>
<accession>A0A1G2DK30</accession>
<protein>
    <recommendedName>
        <fullName evidence="5">Solute-binding protein family 5 domain-containing protein</fullName>
    </recommendedName>
</protein>
<evidence type="ECO:0000256" key="1">
    <source>
        <dbReference type="ARBA" id="ARBA00005695"/>
    </source>
</evidence>
<evidence type="ECO:0000256" key="4">
    <source>
        <dbReference type="SAM" id="Phobius"/>
    </source>
</evidence>
<comment type="similarity">
    <text evidence="1">Belongs to the bacterial solute-binding protein 5 family.</text>
</comment>
<dbReference type="STRING" id="1798664.A3C93_02130"/>
<keyword evidence="4" id="KW-0812">Transmembrane</keyword>
<dbReference type="InterPro" id="IPR000914">
    <property type="entry name" value="SBP_5_dom"/>
</dbReference>
<evidence type="ECO:0000259" key="5">
    <source>
        <dbReference type="Pfam" id="PF00496"/>
    </source>
</evidence>
<dbReference type="Gene3D" id="3.90.76.10">
    <property type="entry name" value="Dipeptide-binding Protein, Domain 1"/>
    <property type="match status" value="1"/>
</dbReference>
<dbReference type="GO" id="GO:0015833">
    <property type="term" value="P:peptide transport"/>
    <property type="evidence" value="ECO:0007669"/>
    <property type="project" value="TreeGrafter"/>
</dbReference>
<gene>
    <name evidence="6" type="ORF">A3C93_02130</name>
</gene>
<sequence length="565" mass="63828">MAPLLVLPKRFRRVFVIALVVFVVSSVILLLQWNDRFLVEVPQKGGAIVEGIIGRPRFINPVIAKSDADRDMVALIYSGLLKATPDGELIGDLAETYTVSADGLIYTFTLKNDLLWHDGEPVTSKDVVFTVEKARDPSLAIKSPRRASWEGVDVETPDPQTVVFRIKQPYAPFLENATMGILPEHIWNNVPNEEFDVTYHNIEPIGSGPYRMDRIVEDKARGLPQYYDLVAFKRYALGEPYVTHMRIAFFGNNKELAEAYNDGSVDQMHTVEPALAKELEQKQGVIIRAPLPRIFAAFFNQNQQTIFADKNVREALLLAVDRGRIVEEVLHGYARVIDGPLPEFSATSTPESETTTDERLAKARALLEKGGWLPNAAGVYEKTNKKAKTVTLLEFSLSIPDVPEIKTAAEFIRNDWETLGALVTVKVFDPSTFVTEVLSPRKYDVIFYGQVIGRTPDPFAYWHASQRNAPGLNIALYTNKNADKLLENIRKENDRELRNEMLEKFTEEVRGDVPAVFVYSPDFLYATAKNVKGITIGLITTESERFLDVHHWYVNSERVWKWLAP</sequence>
<keyword evidence="2" id="KW-0813">Transport</keyword>
<organism evidence="6 7">
    <name type="scientific">Candidatus Lloydbacteria bacterium RIFCSPHIGHO2_02_FULL_54_17</name>
    <dbReference type="NCBI Taxonomy" id="1798664"/>
    <lineage>
        <taxon>Bacteria</taxon>
        <taxon>Candidatus Lloydiibacteriota</taxon>
    </lineage>
</organism>
<evidence type="ECO:0000256" key="3">
    <source>
        <dbReference type="ARBA" id="ARBA00022729"/>
    </source>
</evidence>
<dbReference type="InterPro" id="IPR030678">
    <property type="entry name" value="Peptide/Ni-bd"/>
</dbReference>
<proteinExistence type="inferred from homology"/>
<dbReference type="PANTHER" id="PTHR30290:SF9">
    <property type="entry name" value="OLIGOPEPTIDE-BINDING PROTEIN APPA"/>
    <property type="match status" value="1"/>
</dbReference>
<dbReference type="GO" id="GO:0043190">
    <property type="term" value="C:ATP-binding cassette (ABC) transporter complex"/>
    <property type="evidence" value="ECO:0007669"/>
    <property type="project" value="InterPro"/>
</dbReference>
<comment type="caution">
    <text evidence="6">The sequence shown here is derived from an EMBL/GenBank/DDBJ whole genome shotgun (WGS) entry which is preliminary data.</text>
</comment>
<dbReference type="Proteomes" id="UP000178636">
    <property type="component" value="Unassembled WGS sequence"/>
</dbReference>
<dbReference type="AlphaFoldDB" id="A0A1G2DK30"/>
<keyword evidence="4" id="KW-0472">Membrane</keyword>
<dbReference type="InterPro" id="IPR039424">
    <property type="entry name" value="SBP_5"/>
</dbReference>
<dbReference type="EMBL" id="MHLO01000006">
    <property type="protein sequence ID" value="OGZ13250.1"/>
    <property type="molecule type" value="Genomic_DNA"/>
</dbReference>
<feature type="transmembrane region" description="Helical" evidence="4">
    <location>
        <begin position="14"/>
        <end position="33"/>
    </location>
</feature>
<keyword evidence="4" id="KW-1133">Transmembrane helix</keyword>
<dbReference type="GO" id="GO:0042597">
    <property type="term" value="C:periplasmic space"/>
    <property type="evidence" value="ECO:0007669"/>
    <property type="project" value="UniProtKB-ARBA"/>
</dbReference>
<dbReference type="GO" id="GO:1904680">
    <property type="term" value="F:peptide transmembrane transporter activity"/>
    <property type="evidence" value="ECO:0007669"/>
    <property type="project" value="TreeGrafter"/>
</dbReference>
<dbReference type="Pfam" id="PF00496">
    <property type="entry name" value="SBP_bac_5"/>
    <property type="match status" value="1"/>
</dbReference>